<dbReference type="PANTHER" id="PTHR38248:SF2">
    <property type="entry name" value="FUNK1 11"/>
    <property type="match status" value="1"/>
</dbReference>
<dbReference type="GO" id="GO:0004672">
    <property type="term" value="F:protein kinase activity"/>
    <property type="evidence" value="ECO:0007669"/>
    <property type="project" value="InterPro"/>
</dbReference>
<dbReference type="EMBL" id="KV722461">
    <property type="protein sequence ID" value="OCH88134.1"/>
    <property type="molecule type" value="Genomic_DNA"/>
</dbReference>
<evidence type="ECO:0000259" key="2">
    <source>
        <dbReference type="PROSITE" id="PS50011"/>
    </source>
</evidence>
<dbReference type="Gene3D" id="1.10.510.10">
    <property type="entry name" value="Transferase(Phosphotransferase) domain 1"/>
    <property type="match status" value="1"/>
</dbReference>
<dbReference type="PROSITE" id="PS00109">
    <property type="entry name" value="PROTEIN_KINASE_TYR"/>
    <property type="match status" value="1"/>
</dbReference>
<dbReference type="PANTHER" id="PTHR38248">
    <property type="entry name" value="FUNK1 6"/>
    <property type="match status" value="1"/>
</dbReference>
<dbReference type="Pfam" id="PF17667">
    <property type="entry name" value="Pkinase_fungal"/>
    <property type="match status" value="1"/>
</dbReference>
<dbReference type="AlphaFoldDB" id="A0A8E2DJR8"/>
<proteinExistence type="predicted"/>
<dbReference type="PROSITE" id="PS50011">
    <property type="entry name" value="PROTEIN_KINASE_DOM"/>
    <property type="match status" value="1"/>
</dbReference>
<evidence type="ECO:0000313" key="4">
    <source>
        <dbReference type="Proteomes" id="UP000250043"/>
    </source>
</evidence>
<evidence type="ECO:0000313" key="3">
    <source>
        <dbReference type="EMBL" id="OCH88134.1"/>
    </source>
</evidence>
<dbReference type="InterPro" id="IPR008266">
    <property type="entry name" value="Tyr_kinase_AS"/>
</dbReference>
<dbReference type="InterPro" id="IPR000719">
    <property type="entry name" value="Prot_kinase_dom"/>
</dbReference>
<feature type="compositionally biased region" description="Acidic residues" evidence="1">
    <location>
        <begin position="641"/>
        <end position="656"/>
    </location>
</feature>
<gene>
    <name evidence="3" type="ORF">OBBRIDRAFT_795539</name>
</gene>
<reference evidence="3 4" key="1">
    <citation type="submission" date="2016-07" db="EMBL/GenBank/DDBJ databases">
        <title>Draft genome of the white-rot fungus Obba rivulosa 3A-2.</title>
        <authorList>
            <consortium name="DOE Joint Genome Institute"/>
            <person name="Miettinen O."/>
            <person name="Riley R."/>
            <person name="Acob R."/>
            <person name="Barry K."/>
            <person name="Cullen D."/>
            <person name="De Vries R."/>
            <person name="Hainaut M."/>
            <person name="Hatakka A."/>
            <person name="Henrissat B."/>
            <person name="Hilden K."/>
            <person name="Kuo R."/>
            <person name="Labutti K."/>
            <person name="Lipzen A."/>
            <person name="Makela M.R."/>
            <person name="Sandor L."/>
            <person name="Spatafora J.W."/>
            <person name="Grigoriev I.V."/>
            <person name="Hibbett D.S."/>
        </authorList>
    </citation>
    <scope>NUCLEOTIDE SEQUENCE [LARGE SCALE GENOMIC DNA]</scope>
    <source>
        <strain evidence="3 4">3A-2</strain>
    </source>
</reference>
<dbReference type="Proteomes" id="UP000250043">
    <property type="component" value="Unassembled WGS sequence"/>
</dbReference>
<feature type="region of interest" description="Disordered" evidence="1">
    <location>
        <begin position="640"/>
        <end position="659"/>
    </location>
</feature>
<evidence type="ECO:0000256" key="1">
    <source>
        <dbReference type="SAM" id="MobiDB-lite"/>
    </source>
</evidence>
<dbReference type="SMART" id="SM00220">
    <property type="entry name" value="S_TKc"/>
    <property type="match status" value="1"/>
</dbReference>
<dbReference type="SUPFAM" id="SSF56112">
    <property type="entry name" value="Protein kinase-like (PK-like)"/>
    <property type="match status" value="1"/>
</dbReference>
<dbReference type="OrthoDB" id="3271155at2759"/>
<protein>
    <recommendedName>
        <fullName evidence="2">Protein kinase domain-containing protein</fullName>
    </recommendedName>
</protein>
<name>A0A8E2DJR8_9APHY</name>
<dbReference type="GO" id="GO:0005524">
    <property type="term" value="F:ATP binding"/>
    <property type="evidence" value="ECO:0007669"/>
    <property type="project" value="InterPro"/>
</dbReference>
<keyword evidence="4" id="KW-1185">Reference proteome</keyword>
<sequence>MASGSSLGFEVSRSGHTEASRNTLKSELRGNIVFDDSSVFQHLGVDAIEDAFVKRAVELFEATPALVQARAELQVLTQGPQSREQEMYPRLALIFRFLELLKDGVGRQSRLRFFQSSGLQLVIEPNDSWMYPKNKPDFSAVLAELFDQPSNLWRDRFSWCEIKGLSGDRPHQVDPMADPKPITCQTADYARLHLSGYPFQLFSVGLLIYGDEFSVGIYDRVGVRYSHSYNMWGDFDIFVRVVRCITANMTPQQLGQDPTVRCLAPQERGAWLDKLQLNGLSTDDYALNDPVYEISLGGATSHLDSEHWITAGRPIWISLSMFGRGTLVWRVRNKQTLLLRVLKNAWRNGARSPESTVYEQIQGWHPGVARFDRGGDVKFPGQDAVISTATLRNGGIPIQESDQHAVLHRVLIYPVGRSLYSARSELELLKGLRAALQGHKFLCDQGILHRDISIGNIMLSSDEDPQPGAEGFLMDLEFARHTGPDVQRRTIPLVRTPNGQMLKDVKIMHIDFGQPSSIKRGAPMTGTLQFMAVDLLEALARRRTSQVEHLPQHDVESFIWVLIYALMRRLIEHPPDNIPEGFKNEFVMCFGRTTPMNIMTFRSSRTQWGFVREYPKVFSRPVRDLLRQLQKRFTRSSILQLDEDAPEEEEEGEGDVPEPLTHTAVLAALDTAIAKLPAH</sequence>
<organism evidence="3 4">
    <name type="scientific">Obba rivulosa</name>
    <dbReference type="NCBI Taxonomy" id="1052685"/>
    <lineage>
        <taxon>Eukaryota</taxon>
        <taxon>Fungi</taxon>
        <taxon>Dikarya</taxon>
        <taxon>Basidiomycota</taxon>
        <taxon>Agaricomycotina</taxon>
        <taxon>Agaricomycetes</taxon>
        <taxon>Polyporales</taxon>
        <taxon>Gelatoporiaceae</taxon>
        <taxon>Obba</taxon>
    </lineage>
</organism>
<feature type="domain" description="Protein kinase" evidence="2">
    <location>
        <begin position="316"/>
        <end position="645"/>
    </location>
</feature>
<dbReference type="InterPro" id="IPR011009">
    <property type="entry name" value="Kinase-like_dom_sf"/>
</dbReference>
<dbReference type="InterPro" id="IPR040976">
    <property type="entry name" value="Pkinase_fungal"/>
</dbReference>
<accession>A0A8E2DJR8</accession>